<name>A0A212J7F7_9FIRM</name>
<feature type="region of interest" description="Disordered" evidence="1">
    <location>
        <begin position="1"/>
        <end position="20"/>
    </location>
</feature>
<dbReference type="AlphaFoldDB" id="A0A212J7F7"/>
<dbReference type="EMBL" id="FLUN01000001">
    <property type="protein sequence ID" value="SBV95382.1"/>
    <property type="molecule type" value="Genomic_DNA"/>
</dbReference>
<accession>A0A212J7F7</accession>
<evidence type="ECO:0000256" key="1">
    <source>
        <dbReference type="SAM" id="MobiDB-lite"/>
    </source>
</evidence>
<gene>
    <name evidence="2" type="ORF">KL86CLO1_10639</name>
</gene>
<organism evidence="2">
    <name type="scientific">uncultured Eubacteriales bacterium</name>
    <dbReference type="NCBI Taxonomy" id="172733"/>
    <lineage>
        <taxon>Bacteria</taxon>
        <taxon>Bacillati</taxon>
        <taxon>Bacillota</taxon>
        <taxon>Clostridia</taxon>
        <taxon>Eubacteriales</taxon>
        <taxon>environmental samples</taxon>
    </lineage>
</organism>
<proteinExistence type="predicted"/>
<reference evidence="2" key="1">
    <citation type="submission" date="2016-04" db="EMBL/GenBank/DDBJ databases">
        <authorList>
            <person name="Evans L.H."/>
            <person name="Alamgir A."/>
            <person name="Owens N."/>
            <person name="Weber N.D."/>
            <person name="Virtaneva K."/>
            <person name="Barbian K."/>
            <person name="Babar A."/>
            <person name="Rosenke K."/>
        </authorList>
    </citation>
    <scope>NUCLEOTIDE SEQUENCE</scope>
    <source>
        <strain evidence="2">86</strain>
    </source>
</reference>
<protein>
    <submittedName>
        <fullName evidence="2">Uncharacterized protein</fullName>
    </submittedName>
</protein>
<evidence type="ECO:0000313" key="2">
    <source>
        <dbReference type="EMBL" id="SBV95382.1"/>
    </source>
</evidence>
<sequence>MSKKGCYNENNKHQTSNGKE</sequence>